<feature type="region of interest" description="Disordered" evidence="1">
    <location>
        <begin position="45"/>
        <end position="71"/>
    </location>
</feature>
<organism evidence="2 3">
    <name type="scientific">Mycobacterium heidelbergense</name>
    <dbReference type="NCBI Taxonomy" id="53376"/>
    <lineage>
        <taxon>Bacteria</taxon>
        <taxon>Bacillati</taxon>
        <taxon>Actinomycetota</taxon>
        <taxon>Actinomycetes</taxon>
        <taxon>Mycobacteriales</taxon>
        <taxon>Mycobacteriaceae</taxon>
        <taxon>Mycobacterium</taxon>
        <taxon>Mycobacterium simiae complex</taxon>
    </lineage>
</organism>
<dbReference type="EMBL" id="MVHR01000003">
    <property type="protein sequence ID" value="ORA76083.1"/>
    <property type="molecule type" value="Genomic_DNA"/>
</dbReference>
<dbReference type="STRING" id="53376.BST25_02815"/>
<dbReference type="AlphaFoldDB" id="A0A1X0DUI5"/>
<dbReference type="RefSeq" id="WP_083072569.1">
    <property type="nucleotide sequence ID" value="NZ_AP022615.1"/>
</dbReference>
<proteinExistence type="predicted"/>
<keyword evidence="3" id="KW-1185">Reference proteome</keyword>
<accession>A0A1X0DUI5</accession>
<dbReference type="OrthoDB" id="4741065at2"/>
<evidence type="ECO:0000313" key="3">
    <source>
        <dbReference type="Proteomes" id="UP000192566"/>
    </source>
</evidence>
<dbReference type="Proteomes" id="UP000192566">
    <property type="component" value="Unassembled WGS sequence"/>
</dbReference>
<comment type="caution">
    <text evidence="2">The sequence shown here is derived from an EMBL/GenBank/DDBJ whole genome shotgun (WGS) entry which is preliminary data.</text>
</comment>
<evidence type="ECO:0000313" key="2">
    <source>
        <dbReference type="EMBL" id="ORA76083.1"/>
    </source>
</evidence>
<gene>
    <name evidence="2" type="ORF">BST25_02815</name>
</gene>
<reference evidence="2 3" key="1">
    <citation type="submission" date="2017-02" db="EMBL/GenBank/DDBJ databases">
        <title>The new phylogeny of genus Mycobacterium.</title>
        <authorList>
            <person name="Tortoli E."/>
            <person name="Trovato A."/>
            <person name="Cirillo D.M."/>
        </authorList>
    </citation>
    <scope>NUCLEOTIDE SEQUENCE [LARGE SCALE GENOMIC DNA]</scope>
    <source>
        <strain evidence="2 3">DSM 44471</strain>
    </source>
</reference>
<evidence type="ECO:0000256" key="1">
    <source>
        <dbReference type="SAM" id="MobiDB-lite"/>
    </source>
</evidence>
<protein>
    <submittedName>
        <fullName evidence="2">Uncharacterized protein</fullName>
    </submittedName>
</protein>
<name>A0A1X0DUI5_MYCHE</name>
<sequence>MSREIAGKIFMTAEEAGVTPPTEEELARIQKQFDEFEEKINAVAPEDRATEVSPKFWDDISGTEYDPRRQK</sequence>